<dbReference type="InterPro" id="IPR036397">
    <property type="entry name" value="RNaseH_sf"/>
</dbReference>
<evidence type="ECO:0000259" key="2">
    <source>
        <dbReference type="PROSITE" id="PS50822"/>
    </source>
</evidence>
<evidence type="ECO:0000256" key="1">
    <source>
        <dbReference type="SAM" id="MobiDB-lite"/>
    </source>
</evidence>
<feature type="region of interest" description="Disordered" evidence="1">
    <location>
        <begin position="1215"/>
        <end position="1252"/>
    </location>
</feature>
<feature type="compositionally biased region" description="Polar residues" evidence="1">
    <location>
        <begin position="153"/>
        <end position="203"/>
    </location>
</feature>
<dbReference type="InterPro" id="IPR012337">
    <property type="entry name" value="RNaseH-like_sf"/>
</dbReference>
<feature type="compositionally biased region" description="Polar residues" evidence="1">
    <location>
        <begin position="343"/>
        <end position="354"/>
    </location>
</feature>
<gene>
    <name evidence="3" type="ORF">LTR09_000046</name>
</gene>
<dbReference type="GO" id="GO:0003676">
    <property type="term" value="F:nucleic acid binding"/>
    <property type="evidence" value="ECO:0007669"/>
    <property type="project" value="InterPro"/>
</dbReference>
<reference evidence="3" key="1">
    <citation type="submission" date="2023-04" db="EMBL/GenBank/DDBJ databases">
        <title>Black Yeasts Isolated from many extreme environments.</title>
        <authorList>
            <person name="Coleine C."/>
            <person name="Stajich J.E."/>
            <person name="Selbmann L."/>
        </authorList>
    </citation>
    <scope>NUCLEOTIDE SEQUENCE</scope>
    <source>
        <strain evidence="3">CCFEE 5312</strain>
    </source>
</reference>
<organism evidence="3 4">
    <name type="scientific">Extremus antarcticus</name>
    <dbReference type="NCBI Taxonomy" id="702011"/>
    <lineage>
        <taxon>Eukaryota</taxon>
        <taxon>Fungi</taxon>
        <taxon>Dikarya</taxon>
        <taxon>Ascomycota</taxon>
        <taxon>Pezizomycotina</taxon>
        <taxon>Dothideomycetes</taxon>
        <taxon>Dothideomycetidae</taxon>
        <taxon>Mycosphaerellales</taxon>
        <taxon>Extremaceae</taxon>
        <taxon>Extremus</taxon>
    </lineage>
</organism>
<dbReference type="SUPFAM" id="SSF101690">
    <property type="entry name" value="PAZ domain"/>
    <property type="match status" value="1"/>
</dbReference>
<name>A0AAJ0LWY7_9PEZI</name>
<evidence type="ECO:0000313" key="3">
    <source>
        <dbReference type="EMBL" id="KAK3058482.1"/>
    </source>
</evidence>
<dbReference type="Gene3D" id="3.30.420.10">
    <property type="entry name" value="Ribonuclease H-like superfamily/Ribonuclease H"/>
    <property type="match status" value="2"/>
</dbReference>
<evidence type="ECO:0000313" key="4">
    <source>
        <dbReference type="Proteomes" id="UP001271007"/>
    </source>
</evidence>
<dbReference type="InterPro" id="IPR003165">
    <property type="entry name" value="Piwi"/>
</dbReference>
<dbReference type="Pfam" id="PF02171">
    <property type="entry name" value="Piwi"/>
    <property type="match status" value="2"/>
</dbReference>
<dbReference type="InterPro" id="IPR036085">
    <property type="entry name" value="PAZ_dom_sf"/>
</dbReference>
<feature type="compositionally biased region" description="Low complexity" evidence="1">
    <location>
        <begin position="204"/>
        <end position="219"/>
    </location>
</feature>
<protein>
    <recommendedName>
        <fullName evidence="2">Piwi domain-containing protein</fullName>
    </recommendedName>
</protein>
<feature type="compositionally biased region" description="Low complexity" evidence="1">
    <location>
        <begin position="329"/>
        <end position="338"/>
    </location>
</feature>
<dbReference type="EMBL" id="JAWDJX010000001">
    <property type="protein sequence ID" value="KAK3058482.1"/>
    <property type="molecule type" value="Genomic_DNA"/>
</dbReference>
<comment type="caution">
    <text evidence="3">The sequence shown here is derived from an EMBL/GenBank/DDBJ whole genome shotgun (WGS) entry which is preliminary data.</text>
</comment>
<dbReference type="Proteomes" id="UP001271007">
    <property type="component" value="Unassembled WGS sequence"/>
</dbReference>
<proteinExistence type="predicted"/>
<dbReference type="PANTHER" id="PTHR22891">
    <property type="entry name" value="EUKARYOTIC TRANSLATION INITIATION FACTOR 2C"/>
    <property type="match status" value="1"/>
</dbReference>
<dbReference type="Gene3D" id="3.40.50.2300">
    <property type="match status" value="1"/>
</dbReference>
<dbReference type="PROSITE" id="PS50822">
    <property type="entry name" value="PIWI"/>
    <property type="match status" value="1"/>
</dbReference>
<feature type="compositionally biased region" description="Polar residues" evidence="1">
    <location>
        <begin position="127"/>
        <end position="143"/>
    </location>
</feature>
<dbReference type="SMART" id="SM00950">
    <property type="entry name" value="Piwi"/>
    <property type="match status" value="1"/>
</dbReference>
<feature type="region of interest" description="Disordered" evidence="1">
    <location>
        <begin position="327"/>
        <end position="362"/>
    </location>
</feature>
<accession>A0AAJ0LWY7</accession>
<sequence length="1454" mass="160401">MGPKKPARRPGKCPRCAVKDDELLNHGSAPDVHSQGAGLSLCQFQNTTPCYDLWPDFPSLENPIVTWPGTKDAAIDFIARADPQNPAYTKQDLEGAAFAAYPPMSKKAVAAEVKAQKARDQGPAHQADTNVATSTPDVSGQVPSSNTTSTSTPAQIAQSTTSQTPAGGPSQTPWHTNHSTGASAQAPASNTTPAGGSPQTPLNTGTSAAAPGQASPPQQDQCFRCPSSLVVQLNHGPALEHLSVCQHEVNENQHGVQNLWPGFRVLYESAVPWVHDQDLAKLRLAGILSEVSNKPRFEIQTTGADLEELAKIAFPPMTEEKFAEDARRAAAQASHSQDLASRMENSGSIATSDATAVPSPGAAASTAADQVVVQLPPLSEIPEPEFQDGNFQQTDPVGAQTRVRAHAQRLLDQEAVRPFGEDFAAGKTRMIRKYGLRTSFGPTKGDVIANFLNMEWPKRIYVYDMAMYRPGMHNGQQSVVKKQWDMIEALEVLLRTQQTDVDVMALNKNLPYWVTDGTMIWSTRPIFNESETAPGSYRHGQLPPQQLQYDNECGRTLVIDSIFITFHQAINLSRPVSELFHDSTSAKFKDSVPNILVKGLNAFFSRHARRLLSHPATARPHIPHATAQTSNDNPFVCVGASKSFHGATAGRDLDPRKTIAAKSGFSLSVRPGVASMYVNLSKATSPFFAKSITVQDFIDAARGRSENEIINCLKGLKVEIKLMTNNTAVTFPKVRNRIRFIKEVSTKNVFQEDRLRPGQWPQLPFEQQTVGHWFDANSPYRRQHPHPDFPNPPVTWSRNVNDRAVNVGKDAIRNPEEVEWWPAQCLHIVPWQSFSGRITPDQTTEMIKAAQVGPMVHKDQLTSGPNSGLAHFAFTAPAQGRLADAGMSVGLEFIRMPSRVIPNPPIQYRRWDARADCPKDFTQNSFNASWNLQKVMFKSTVELKELYILNISGEGPDHDQPPSAFYQALFNHGLTANVGVHTTYLKQTITGQDLAWENNFAAALRALRFQGIQDGMVGNDPLVMVVLARKDQDTYAHVKRVADLRMGAKTVCITHDHLMTVNPQLYSNVAMKINLRQGGVNHVPGTNAFVPLRVSGANSPANTIVVGADVTHPGNGSFTATPSIAAVVGSVDDDFVVFPGSVRLQQSKKEDIVELAVMVKERLVAWAKLHGDQLPTNVLFYRDGVSESQYDILRRRELPQVQVAMNLAYEELHSDSIEPDLDMPGRPKPPSDGAKGADSKKQDNKTAQALKSEEEALAAAVETYAANQPLSMTFVVVGKRHNTRFYPSRAADYVKPPNDNVKTGLVVDQVITHPYHMDFYLQSHLPLKGTGRSAHYFPLRNEMALSAQQLHEITNNFCYIYARATRGVSYCAPAYYADRLCDRARCYLRYKLLGRPGYQPRPINRPNETWAQYCDAIKTQLETDGFHWNRWVAPTNPPNSNPWSSTLNNSMFYL</sequence>
<dbReference type="SUPFAM" id="SSF53098">
    <property type="entry name" value="Ribonuclease H-like"/>
    <property type="match status" value="1"/>
</dbReference>
<feature type="compositionally biased region" description="Basic and acidic residues" evidence="1">
    <location>
        <begin position="1235"/>
        <end position="1244"/>
    </location>
</feature>
<keyword evidence="4" id="KW-1185">Reference proteome</keyword>
<feature type="region of interest" description="Disordered" evidence="1">
    <location>
        <begin position="112"/>
        <end position="220"/>
    </location>
</feature>
<feature type="domain" description="Piwi" evidence="2">
    <location>
        <begin position="1022"/>
        <end position="1389"/>
    </location>
</feature>